<protein>
    <submittedName>
        <fullName evidence="4">AAA ATPase-like protein</fullName>
    </submittedName>
</protein>
<dbReference type="Gene3D" id="3.40.50.300">
    <property type="entry name" value="P-loop containing nucleotide triphosphate hydrolases"/>
    <property type="match status" value="1"/>
</dbReference>
<dbReference type="GO" id="GO:0004016">
    <property type="term" value="F:adenylate cyclase activity"/>
    <property type="evidence" value="ECO:0007669"/>
    <property type="project" value="TreeGrafter"/>
</dbReference>
<feature type="domain" description="Orc1-like AAA ATPase" evidence="3">
    <location>
        <begin position="9"/>
        <end position="200"/>
    </location>
</feature>
<dbReference type="GO" id="GO:0005737">
    <property type="term" value="C:cytoplasm"/>
    <property type="evidence" value="ECO:0007669"/>
    <property type="project" value="TreeGrafter"/>
</dbReference>
<dbReference type="InterPro" id="IPR041664">
    <property type="entry name" value="AAA_16"/>
</dbReference>
<dbReference type="InterPro" id="IPR027417">
    <property type="entry name" value="P-loop_NTPase"/>
</dbReference>
<sequence length="795" mass="87387">MSRQTTPTRLVDRRDELALLMERVDASIRNRRTSVLVLRGEAGVGKSSLLSAFADASIERHREAGLLHGYGQAMLNSLASDSFQAVRECLRSLANAAERSGSRDMMGRVVDSFRLHAPDWVESVPMVGGLLAAGMKTGRSVREAGRETVDMDSRLDQLIGFVDELLKRGPLLLVLDDLHWADTATVDLLVTLALRVEGPLTLVLAYRPDNLQSRDEAHPLKRALFRLRRYRDDCVEIDLPRLTGEDTEVLVRQAASSRVPSGLVAQIVQMSAGNPLFAESLVRLGSEAHVGMPRRITAVLEERLSFLDVADQRILEAAALIGYSFEVDYLAQLARMDVDDVYERLDVLFSEHALVRPADPRDEHDRYTIHHPLLAEVLRERGVVNGPRWRRQHRKLLELLEAERPWDDEMQVRAVAVASAAGVKEKTCAYAIDASRRQFAIGSVSKARDLAAVAVDQGTNTVEAFVQLAECLSAEGNHVAAAEACSSAVAQLGAATDEAVLAVRLLWARNLRMTNSWEECRGLLDQLVAANVGPSEILAEALMLHAEIALCGPIQDTARCIQLCGVVAEMSANPELQSRAHGHRGLAHLAAYDHAEADRWLLHAIQVAREKEHPYAEYEAIHWLSKKAMACLELDRAWRLLQALAHNSDASGVASDSPWHLRDSSRVLGLQSRIPQAATVLAQYLDSAYPSSPGRAITTLACQIGELESLFGRPAGDDLLAELLAGLTGTTTENRHAHLSDQLRLLSDRPHHWEPIPFTVNVLGVAHDEAAAADAIFRFDVLDLARLRSLTPNPG</sequence>
<evidence type="ECO:0000256" key="1">
    <source>
        <dbReference type="ARBA" id="ARBA00022741"/>
    </source>
</evidence>
<dbReference type="RefSeq" id="WP_123661876.1">
    <property type="nucleotide sequence ID" value="NZ_RJKE01000001.1"/>
</dbReference>
<keyword evidence="2" id="KW-0067">ATP-binding</keyword>
<keyword evidence="5" id="KW-1185">Reference proteome</keyword>
<dbReference type="Gene3D" id="1.25.40.10">
    <property type="entry name" value="Tetratricopeptide repeat domain"/>
    <property type="match status" value="1"/>
</dbReference>
<dbReference type="EMBL" id="RJKE01000001">
    <property type="protein sequence ID" value="ROO82916.1"/>
    <property type="molecule type" value="Genomic_DNA"/>
</dbReference>
<evidence type="ECO:0000259" key="3">
    <source>
        <dbReference type="Pfam" id="PF13191"/>
    </source>
</evidence>
<dbReference type="Pfam" id="PF13191">
    <property type="entry name" value="AAA_16"/>
    <property type="match status" value="1"/>
</dbReference>
<proteinExistence type="predicted"/>
<dbReference type="Proteomes" id="UP000272400">
    <property type="component" value="Unassembled WGS sequence"/>
</dbReference>
<dbReference type="PANTHER" id="PTHR16305:SF28">
    <property type="entry name" value="GUANYLATE CYCLASE DOMAIN-CONTAINING PROTEIN"/>
    <property type="match status" value="1"/>
</dbReference>
<accession>A0A3N1CNL8</accession>
<comment type="caution">
    <text evidence="4">The sequence shown here is derived from an EMBL/GenBank/DDBJ whole genome shotgun (WGS) entry which is preliminary data.</text>
</comment>
<evidence type="ECO:0000313" key="4">
    <source>
        <dbReference type="EMBL" id="ROO82916.1"/>
    </source>
</evidence>
<gene>
    <name evidence="4" type="ORF">EDD29_0401</name>
</gene>
<organism evidence="4 5">
    <name type="scientific">Actinocorallia herbida</name>
    <dbReference type="NCBI Taxonomy" id="58109"/>
    <lineage>
        <taxon>Bacteria</taxon>
        <taxon>Bacillati</taxon>
        <taxon>Actinomycetota</taxon>
        <taxon>Actinomycetes</taxon>
        <taxon>Streptosporangiales</taxon>
        <taxon>Thermomonosporaceae</taxon>
        <taxon>Actinocorallia</taxon>
    </lineage>
</organism>
<dbReference type="GO" id="GO:0005524">
    <property type="term" value="F:ATP binding"/>
    <property type="evidence" value="ECO:0007669"/>
    <property type="project" value="UniProtKB-KW"/>
</dbReference>
<reference evidence="4 5" key="1">
    <citation type="submission" date="2018-11" db="EMBL/GenBank/DDBJ databases">
        <title>Sequencing the genomes of 1000 actinobacteria strains.</title>
        <authorList>
            <person name="Klenk H.-P."/>
        </authorList>
    </citation>
    <scope>NUCLEOTIDE SEQUENCE [LARGE SCALE GENOMIC DNA]</scope>
    <source>
        <strain evidence="4 5">DSM 44254</strain>
    </source>
</reference>
<evidence type="ECO:0000313" key="5">
    <source>
        <dbReference type="Proteomes" id="UP000272400"/>
    </source>
</evidence>
<dbReference type="AlphaFoldDB" id="A0A3N1CNL8"/>
<evidence type="ECO:0000256" key="2">
    <source>
        <dbReference type="ARBA" id="ARBA00022840"/>
    </source>
</evidence>
<dbReference type="SUPFAM" id="SSF52540">
    <property type="entry name" value="P-loop containing nucleoside triphosphate hydrolases"/>
    <property type="match status" value="1"/>
</dbReference>
<keyword evidence="1" id="KW-0547">Nucleotide-binding</keyword>
<dbReference type="InterPro" id="IPR011990">
    <property type="entry name" value="TPR-like_helical_dom_sf"/>
</dbReference>
<name>A0A3N1CNL8_9ACTN</name>
<dbReference type="PANTHER" id="PTHR16305">
    <property type="entry name" value="TESTICULAR SOLUBLE ADENYLYL CYCLASE"/>
    <property type="match status" value="1"/>
</dbReference>